<proteinExistence type="predicted"/>
<feature type="region of interest" description="Disordered" evidence="1">
    <location>
        <begin position="33"/>
        <end position="53"/>
    </location>
</feature>
<name>A0A1F6END0_9BACT</name>
<dbReference type="Proteomes" id="UP000178587">
    <property type="component" value="Unassembled WGS sequence"/>
</dbReference>
<gene>
    <name evidence="2" type="ORF">A3A34_00275</name>
</gene>
<feature type="region of interest" description="Disordered" evidence="1">
    <location>
        <begin position="68"/>
        <end position="108"/>
    </location>
</feature>
<organism evidence="2 3">
    <name type="scientific">Candidatus Kaiserbacteria bacterium RIFCSPLOWO2_01_FULL_50_24</name>
    <dbReference type="NCBI Taxonomy" id="1798507"/>
    <lineage>
        <taxon>Bacteria</taxon>
        <taxon>Candidatus Kaiseribacteriota</taxon>
    </lineage>
</organism>
<accession>A0A1F6END0</accession>
<dbReference type="AlphaFoldDB" id="A0A1F6END0"/>
<feature type="compositionally biased region" description="Low complexity" evidence="1">
    <location>
        <begin position="99"/>
        <end position="108"/>
    </location>
</feature>
<dbReference type="EMBL" id="MFLU01000015">
    <property type="protein sequence ID" value="OGG74812.1"/>
    <property type="molecule type" value="Genomic_DNA"/>
</dbReference>
<protein>
    <submittedName>
        <fullName evidence="2">Uncharacterized protein</fullName>
    </submittedName>
</protein>
<evidence type="ECO:0000256" key="1">
    <source>
        <dbReference type="SAM" id="MobiDB-lite"/>
    </source>
</evidence>
<evidence type="ECO:0000313" key="2">
    <source>
        <dbReference type="EMBL" id="OGG74812.1"/>
    </source>
</evidence>
<comment type="caution">
    <text evidence="2">The sequence shown here is derived from an EMBL/GenBank/DDBJ whole genome shotgun (WGS) entry which is preliminary data.</text>
</comment>
<evidence type="ECO:0000313" key="3">
    <source>
        <dbReference type="Proteomes" id="UP000178587"/>
    </source>
</evidence>
<reference evidence="2 3" key="1">
    <citation type="journal article" date="2016" name="Nat. Commun.">
        <title>Thousands of microbial genomes shed light on interconnected biogeochemical processes in an aquifer system.</title>
        <authorList>
            <person name="Anantharaman K."/>
            <person name="Brown C.T."/>
            <person name="Hug L.A."/>
            <person name="Sharon I."/>
            <person name="Castelle C.J."/>
            <person name="Probst A.J."/>
            <person name="Thomas B.C."/>
            <person name="Singh A."/>
            <person name="Wilkins M.J."/>
            <person name="Karaoz U."/>
            <person name="Brodie E.L."/>
            <person name="Williams K.H."/>
            <person name="Hubbard S.S."/>
            <person name="Banfield J.F."/>
        </authorList>
    </citation>
    <scope>NUCLEOTIDE SEQUENCE [LARGE SCALE GENOMIC DNA]</scope>
</reference>
<sequence length="108" mass="11943">MKRFQLEDRASKGTVIEAKIYVERKVLHMNRTATPASVNPATGAARPNWKKELDEAEAKRVDALRLRRRSGGADIETGQRAANRRPRRPLSEADHARRAAALATAATA</sequence>